<name>I1HB64_BRADI</name>
<keyword evidence="5" id="KW-0378">Hydrolase</keyword>
<dbReference type="Gene3D" id="3.30.420.10">
    <property type="entry name" value="Ribonuclease H-like superfamily/Ribonuclease H"/>
    <property type="match status" value="1"/>
</dbReference>
<dbReference type="PROSITE" id="PS00028">
    <property type="entry name" value="ZINC_FINGER_C2H2_1"/>
    <property type="match status" value="1"/>
</dbReference>
<evidence type="ECO:0000256" key="5">
    <source>
        <dbReference type="ARBA" id="ARBA00022801"/>
    </source>
</evidence>
<dbReference type="InterPro" id="IPR036397">
    <property type="entry name" value="RNaseH_sf"/>
</dbReference>
<comment type="similarity">
    <text evidence="2">Belongs to the REXO4 family.</text>
</comment>
<keyword evidence="8" id="KW-0479">Metal-binding</keyword>
<dbReference type="HOGENOM" id="CLU_049519_0_0_1"/>
<dbReference type="GO" id="GO:0006396">
    <property type="term" value="P:RNA processing"/>
    <property type="evidence" value="ECO:0000318"/>
    <property type="project" value="GO_Central"/>
</dbReference>
<dbReference type="Pfam" id="PF00929">
    <property type="entry name" value="RNase_T"/>
    <property type="match status" value="1"/>
</dbReference>
<evidence type="ECO:0000256" key="3">
    <source>
        <dbReference type="ARBA" id="ARBA00016937"/>
    </source>
</evidence>
<keyword evidence="4" id="KW-0540">Nuclease</keyword>
<dbReference type="GO" id="GO:0008270">
    <property type="term" value="F:zinc ion binding"/>
    <property type="evidence" value="ECO:0007669"/>
    <property type="project" value="UniProtKB-KW"/>
</dbReference>
<dbReference type="GO" id="GO:0006364">
    <property type="term" value="P:rRNA processing"/>
    <property type="evidence" value="ECO:0007669"/>
    <property type="project" value="InterPro"/>
</dbReference>
<evidence type="ECO:0000256" key="1">
    <source>
        <dbReference type="ARBA" id="ARBA00004123"/>
    </source>
</evidence>
<keyword evidence="8" id="KW-0862">Zinc</keyword>
<evidence type="ECO:0000256" key="7">
    <source>
        <dbReference type="ARBA" id="ARBA00023242"/>
    </source>
</evidence>
<dbReference type="EnsemblPlants" id="KQK02300">
    <property type="protein sequence ID" value="KQK02300"/>
    <property type="gene ID" value="BRADI_2g00677v3"/>
</dbReference>
<dbReference type="InParanoid" id="I1HB64"/>
<evidence type="ECO:0000313" key="11">
    <source>
        <dbReference type="EnsemblPlants" id="KQK02300"/>
    </source>
</evidence>
<keyword evidence="6" id="KW-0269">Exonuclease</keyword>
<dbReference type="PANTHER" id="PTHR12801:SF140">
    <property type="entry name" value="RNA EXONUCLEASE 4"/>
    <property type="match status" value="1"/>
</dbReference>
<organism evidence="10">
    <name type="scientific">Brachypodium distachyon</name>
    <name type="common">Purple false brome</name>
    <name type="synonym">Trachynia distachya</name>
    <dbReference type="NCBI Taxonomy" id="15368"/>
    <lineage>
        <taxon>Eukaryota</taxon>
        <taxon>Viridiplantae</taxon>
        <taxon>Streptophyta</taxon>
        <taxon>Embryophyta</taxon>
        <taxon>Tracheophyta</taxon>
        <taxon>Spermatophyta</taxon>
        <taxon>Magnoliopsida</taxon>
        <taxon>Liliopsida</taxon>
        <taxon>Poales</taxon>
        <taxon>Poaceae</taxon>
        <taxon>BOP clade</taxon>
        <taxon>Pooideae</taxon>
        <taxon>Stipodae</taxon>
        <taxon>Brachypodieae</taxon>
        <taxon>Brachypodium</taxon>
    </lineage>
</organism>
<dbReference type="PANTHER" id="PTHR12801">
    <property type="entry name" value="RNA EXONUCLEASE REXO1 / RECO3 FAMILY MEMBER-RELATED"/>
    <property type="match status" value="1"/>
</dbReference>
<reference evidence="10" key="2">
    <citation type="submission" date="2017-06" db="EMBL/GenBank/DDBJ databases">
        <title>WGS assembly of Brachypodium distachyon.</title>
        <authorList>
            <consortium name="The International Brachypodium Initiative"/>
            <person name="Lucas S."/>
            <person name="Harmon-Smith M."/>
            <person name="Lail K."/>
            <person name="Tice H."/>
            <person name="Grimwood J."/>
            <person name="Bruce D."/>
            <person name="Barry K."/>
            <person name="Shu S."/>
            <person name="Lindquist E."/>
            <person name="Wang M."/>
            <person name="Pitluck S."/>
            <person name="Vogel J.P."/>
            <person name="Garvin D.F."/>
            <person name="Mockler T.C."/>
            <person name="Schmutz J."/>
            <person name="Rokhsar D."/>
            <person name="Bevan M.W."/>
        </authorList>
    </citation>
    <scope>NUCLEOTIDE SEQUENCE</scope>
    <source>
        <strain evidence="10">Bd21</strain>
    </source>
</reference>
<evidence type="ECO:0000256" key="8">
    <source>
        <dbReference type="PROSITE-ProRule" id="PRU00042"/>
    </source>
</evidence>
<dbReference type="Gramene" id="KQK02300">
    <property type="protein sequence ID" value="KQK02300"/>
    <property type="gene ID" value="BRADI_2g00677v3"/>
</dbReference>
<dbReference type="Proteomes" id="UP000008810">
    <property type="component" value="Chromosome 2"/>
</dbReference>
<dbReference type="GO" id="GO:0008408">
    <property type="term" value="F:3'-5' exonuclease activity"/>
    <property type="evidence" value="ECO:0007669"/>
    <property type="project" value="InterPro"/>
</dbReference>
<dbReference type="OrthoDB" id="8191639at2759"/>
<dbReference type="InterPro" id="IPR012337">
    <property type="entry name" value="RNaseH-like_sf"/>
</dbReference>
<reference evidence="10 11" key="1">
    <citation type="journal article" date="2010" name="Nature">
        <title>Genome sequencing and analysis of the model grass Brachypodium distachyon.</title>
        <authorList>
            <consortium name="International Brachypodium Initiative"/>
        </authorList>
    </citation>
    <scope>NUCLEOTIDE SEQUENCE [LARGE SCALE GENOMIC DNA]</scope>
    <source>
        <strain evidence="10 11">Bd21</strain>
    </source>
</reference>
<evidence type="ECO:0000313" key="10">
    <source>
        <dbReference type="EMBL" id="KQK02300.1"/>
    </source>
</evidence>
<evidence type="ECO:0000259" key="9">
    <source>
        <dbReference type="PROSITE" id="PS50157"/>
    </source>
</evidence>
<dbReference type="GO" id="GO:0004527">
    <property type="term" value="F:exonuclease activity"/>
    <property type="evidence" value="ECO:0000318"/>
    <property type="project" value="GO_Central"/>
</dbReference>
<feature type="domain" description="C2H2-type" evidence="9">
    <location>
        <begin position="11"/>
        <end position="40"/>
    </location>
</feature>
<dbReference type="SUPFAM" id="SSF53098">
    <property type="entry name" value="Ribonuclease H-like"/>
    <property type="match status" value="1"/>
</dbReference>
<dbReference type="eggNOG" id="KOG2249">
    <property type="taxonomic scope" value="Eukaryota"/>
</dbReference>
<accession>I1HB64</accession>
<dbReference type="PROSITE" id="PS50157">
    <property type="entry name" value="ZINC_FINGER_C2H2_2"/>
    <property type="match status" value="1"/>
</dbReference>
<dbReference type="Gene3D" id="3.30.160.60">
    <property type="entry name" value="Classic Zinc Finger"/>
    <property type="match status" value="1"/>
</dbReference>
<proteinExistence type="inferred from homology"/>
<comment type="subcellular location">
    <subcellularLocation>
        <location evidence="1">Nucleus</location>
    </subcellularLocation>
</comment>
<evidence type="ECO:0000313" key="12">
    <source>
        <dbReference type="Proteomes" id="UP000008810"/>
    </source>
</evidence>
<dbReference type="InterPro" id="IPR013520">
    <property type="entry name" value="Ribonucl_H"/>
</dbReference>
<dbReference type="CDD" id="cd06144">
    <property type="entry name" value="REX4_like"/>
    <property type="match status" value="1"/>
</dbReference>
<dbReference type="InterPro" id="IPR047021">
    <property type="entry name" value="REXO1/3/4-like"/>
</dbReference>
<dbReference type="OMA" id="DNGFSYH"/>
<protein>
    <recommendedName>
        <fullName evidence="3">RNA exonuclease 4</fullName>
    </recommendedName>
</protein>
<dbReference type="InterPro" id="IPR037431">
    <property type="entry name" value="REX4_DEDDh_dom"/>
</dbReference>
<dbReference type="GO" id="GO:0003676">
    <property type="term" value="F:nucleic acid binding"/>
    <property type="evidence" value="ECO:0007669"/>
    <property type="project" value="InterPro"/>
</dbReference>
<dbReference type="EMBL" id="CM000881">
    <property type="protein sequence ID" value="KQK02300.1"/>
    <property type="molecule type" value="Genomic_DNA"/>
</dbReference>
<dbReference type="InterPro" id="IPR013087">
    <property type="entry name" value="Znf_C2H2_type"/>
</dbReference>
<dbReference type="STRING" id="15368.I1HB64"/>
<dbReference type="SMART" id="SM00479">
    <property type="entry name" value="EXOIII"/>
    <property type="match status" value="1"/>
</dbReference>
<reference evidence="11" key="3">
    <citation type="submission" date="2018-08" db="UniProtKB">
        <authorList>
            <consortium name="EnsemblPlants"/>
        </authorList>
    </citation>
    <scope>IDENTIFICATION</scope>
    <source>
        <strain evidence="11">cv. Bd21</strain>
    </source>
</reference>
<sequence length="343" mass="38463">MDSSSDAHRRNRCAACYREFNKMEHLVDHMRASYHSPHEPRCGVCGKRCRSLDALRDHLTGSLPKPACAATFASRGCNLCLAVFSSSGALQSHRNACQLSRAPPHPPHPMQGLTRSMSRMGVQGGGGNGGTAVALGCKMVGGGSDRTLDLCARVCLVNEHETILYESFIKPSIPVTHYRYESTGIRPEYLRDAPTAKQARRRIQDILNEKTTAILVGHGLEHDLEALGMDHPAQLKRDTATYPPLMKTSGRVMSSNSLRFLTRNCLGYEIQTPGYQQHPYDDCVAAMRIYRRMRGLKHVEEKKGEEGEGFPAWRQRELERMSPKELLRRSKPDYRCWCLDDGH</sequence>
<evidence type="ECO:0000256" key="2">
    <source>
        <dbReference type="ARBA" id="ARBA00010489"/>
    </source>
</evidence>
<dbReference type="AlphaFoldDB" id="I1HB64"/>
<evidence type="ECO:0000256" key="6">
    <source>
        <dbReference type="ARBA" id="ARBA00022839"/>
    </source>
</evidence>
<gene>
    <name evidence="10" type="ORF">BRADI_2g00677v3</name>
</gene>
<evidence type="ECO:0000256" key="4">
    <source>
        <dbReference type="ARBA" id="ARBA00022722"/>
    </source>
</evidence>
<keyword evidence="7" id="KW-0539">Nucleus</keyword>
<keyword evidence="8" id="KW-0863">Zinc-finger</keyword>
<dbReference type="Pfam" id="PF12874">
    <property type="entry name" value="zf-met"/>
    <property type="match status" value="1"/>
</dbReference>
<dbReference type="GO" id="GO:0005634">
    <property type="term" value="C:nucleus"/>
    <property type="evidence" value="ECO:0000318"/>
    <property type="project" value="GO_Central"/>
</dbReference>
<keyword evidence="12" id="KW-1185">Reference proteome</keyword>